<evidence type="ECO:0000256" key="2">
    <source>
        <dbReference type="ARBA" id="ARBA00022771"/>
    </source>
</evidence>
<dbReference type="AlphaFoldDB" id="R7UTS9"/>
<dbReference type="InterPro" id="IPR001841">
    <property type="entry name" value="Znf_RING"/>
</dbReference>
<dbReference type="InterPro" id="IPR013083">
    <property type="entry name" value="Znf_RING/FYVE/PHD"/>
</dbReference>
<dbReference type="InParanoid" id="R7UTS9"/>
<keyword evidence="2 4" id="KW-0863">Zinc-finger</keyword>
<dbReference type="Gene3D" id="1.25.40.20">
    <property type="entry name" value="Ankyrin repeat-containing domain"/>
    <property type="match status" value="1"/>
</dbReference>
<dbReference type="PANTHER" id="PTHR24202">
    <property type="entry name" value="E3 UBIQUITIN-PROTEIN LIGASE MIB2"/>
    <property type="match status" value="1"/>
</dbReference>
<dbReference type="PROSITE" id="PS50089">
    <property type="entry name" value="ZF_RING_2"/>
    <property type="match status" value="1"/>
</dbReference>
<dbReference type="InterPro" id="IPR036770">
    <property type="entry name" value="Ankyrin_rpt-contain_sf"/>
</dbReference>
<dbReference type="PROSITE" id="PS00518">
    <property type="entry name" value="ZF_RING_1"/>
    <property type="match status" value="1"/>
</dbReference>
<dbReference type="SMART" id="SM00184">
    <property type="entry name" value="RING"/>
    <property type="match status" value="2"/>
</dbReference>
<evidence type="ECO:0000259" key="5">
    <source>
        <dbReference type="PROSITE" id="PS50089"/>
    </source>
</evidence>
<dbReference type="SUPFAM" id="SSF57850">
    <property type="entry name" value="RING/U-box"/>
    <property type="match status" value="1"/>
</dbReference>
<proteinExistence type="predicted"/>
<keyword evidence="3" id="KW-0862">Zinc</keyword>
<evidence type="ECO:0000256" key="3">
    <source>
        <dbReference type="ARBA" id="ARBA00022833"/>
    </source>
</evidence>
<name>R7UTS9_CAPTE</name>
<dbReference type="Gene3D" id="3.30.40.10">
    <property type="entry name" value="Zinc/RING finger domain, C3HC4 (zinc finger)"/>
    <property type="match status" value="2"/>
</dbReference>
<keyword evidence="1" id="KW-0479">Metal-binding</keyword>
<sequence length="204" mass="23247">MRHTMPGVDLEKTPEIAKIMQELGGGLEPEQALATAVACYLIDCGAELRHRNNQGKTPLEHIADARIAQMMQKFAQRKMSPPPPLVECMSCCEMSNCVTFEPCGHMIVCIHCSRRMKKCIKCQIVIEHKKMPEGLRVEVSDEDLSILRTRLQEMEDKQMCSICMERPNNLVFDCGHLVCQECAKPLKACHMCRRPIKQRIAMYQ</sequence>
<dbReference type="GO" id="GO:0005737">
    <property type="term" value="C:cytoplasm"/>
    <property type="evidence" value="ECO:0007669"/>
    <property type="project" value="TreeGrafter"/>
</dbReference>
<evidence type="ECO:0000256" key="4">
    <source>
        <dbReference type="PROSITE-ProRule" id="PRU00175"/>
    </source>
</evidence>
<protein>
    <recommendedName>
        <fullName evidence="5">RING-type domain-containing protein</fullName>
    </recommendedName>
</protein>
<gene>
    <name evidence="6" type="ORF">CAPTEDRAFT_164528</name>
</gene>
<dbReference type="PANTHER" id="PTHR24202:SF4">
    <property type="entry name" value="E3 UBIQUITIN-PROTEIN LIGASE MIB2-RELATED"/>
    <property type="match status" value="1"/>
</dbReference>
<dbReference type="GO" id="GO:0016567">
    <property type="term" value="P:protein ubiquitination"/>
    <property type="evidence" value="ECO:0007669"/>
    <property type="project" value="TreeGrafter"/>
</dbReference>
<accession>R7UTS9</accession>
<dbReference type="OrthoDB" id="2122982at2759"/>
<organism evidence="6">
    <name type="scientific">Capitella teleta</name>
    <name type="common">Polychaete worm</name>
    <dbReference type="NCBI Taxonomy" id="283909"/>
    <lineage>
        <taxon>Eukaryota</taxon>
        <taxon>Metazoa</taxon>
        <taxon>Spiralia</taxon>
        <taxon>Lophotrochozoa</taxon>
        <taxon>Annelida</taxon>
        <taxon>Polychaeta</taxon>
        <taxon>Sedentaria</taxon>
        <taxon>Scolecida</taxon>
        <taxon>Capitellidae</taxon>
        <taxon>Capitella</taxon>
    </lineage>
</organism>
<dbReference type="CDD" id="cd16520">
    <property type="entry name" value="RING-HC_MIBs-like"/>
    <property type="match status" value="1"/>
</dbReference>
<dbReference type="EMBL" id="KB299994">
    <property type="protein sequence ID" value="ELU07342.1"/>
    <property type="molecule type" value="Genomic_DNA"/>
</dbReference>
<dbReference type="STRING" id="283909.R7UTS9"/>
<feature type="domain" description="RING-type" evidence="5">
    <location>
        <begin position="160"/>
        <end position="193"/>
    </location>
</feature>
<dbReference type="Pfam" id="PF13920">
    <property type="entry name" value="zf-C3HC4_3"/>
    <property type="match status" value="1"/>
</dbReference>
<dbReference type="GO" id="GO:0008270">
    <property type="term" value="F:zinc ion binding"/>
    <property type="evidence" value="ECO:0007669"/>
    <property type="project" value="UniProtKB-KW"/>
</dbReference>
<dbReference type="InterPro" id="IPR017907">
    <property type="entry name" value="Znf_RING_CS"/>
</dbReference>
<evidence type="ECO:0000313" key="6">
    <source>
        <dbReference type="EMBL" id="ELU07342.1"/>
    </source>
</evidence>
<evidence type="ECO:0000256" key="1">
    <source>
        <dbReference type="ARBA" id="ARBA00022723"/>
    </source>
</evidence>
<reference evidence="6" key="1">
    <citation type="journal article" date="2013" name="Nature">
        <title>Insights into bilaterian evolution from three spiralian genomes.</title>
        <authorList>
            <person name="Simakov O."/>
            <person name="Marletaz F."/>
            <person name="Cho S.J."/>
            <person name="Edsinger-Gonzales E."/>
            <person name="Havlak P."/>
            <person name="Hellsten U."/>
            <person name="Kuo D.H."/>
            <person name="Larsson T."/>
            <person name="Lv J."/>
            <person name="Arendt D."/>
            <person name="Savage R."/>
            <person name="Osoegawa K."/>
            <person name="de Jong P."/>
            <person name="Grimwood J."/>
            <person name="Chapman J.A."/>
            <person name="Shapiro H."/>
            <person name="Aerts A."/>
            <person name="Otillar R.P."/>
            <person name="Terry A.Y."/>
            <person name="Boore J.L."/>
            <person name="Grigoriev I.V."/>
            <person name="Lindberg D.R."/>
            <person name="Seaver E.C."/>
            <person name="Weisblat D.A."/>
            <person name="Putnam N.H."/>
            <person name="Rokhsar D.S."/>
        </authorList>
    </citation>
    <scope>NUCLEOTIDE SEQUENCE</scope>
    <source>
        <strain evidence="6">I ESC-2004</strain>
    </source>
</reference>